<evidence type="ECO:0000313" key="10">
    <source>
        <dbReference type="EMBL" id="SHI95468.1"/>
    </source>
</evidence>
<feature type="transmembrane region" description="Helical" evidence="8">
    <location>
        <begin position="455"/>
        <end position="474"/>
    </location>
</feature>
<dbReference type="AlphaFoldDB" id="A0A1M6FCK7"/>
<reference evidence="10 11" key="1">
    <citation type="submission" date="2016-11" db="EMBL/GenBank/DDBJ databases">
        <authorList>
            <person name="Jaros S."/>
            <person name="Januszkiewicz K."/>
            <person name="Wedrychowicz H."/>
        </authorList>
    </citation>
    <scope>NUCLEOTIDE SEQUENCE [LARGE SCALE GENOMIC DNA]</scope>
    <source>
        <strain evidence="10 11">DSM 15970</strain>
    </source>
</reference>
<dbReference type="InterPro" id="IPR001750">
    <property type="entry name" value="ND/Mrp_TM"/>
</dbReference>
<evidence type="ECO:0000313" key="11">
    <source>
        <dbReference type="Proteomes" id="UP000184342"/>
    </source>
</evidence>
<keyword evidence="2" id="KW-1003">Cell membrane</keyword>
<keyword evidence="4 8" id="KW-1133">Transmembrane helix</keyword>
<proteinExistence type="predicted"/>
<dbReference type="GO" id="GO:0016491">
    <property type="term" value="F:oxidoreductase activity"/>
    <property type="evidence" value="ECO:0007669"/>
    <property type="project" value="UniProtKB-KW"/>
</dbReference>
<feature type="transmembrane region" description="Helical" evidence="8">
    <location>
        <begin position="276"/>
        <end position="295"/>
    </location>
</feature>
<comment type="subcellular location">
    <subcellularLocation>
        <location evidence="1">Cell membrane</location>
        <topology evidence="1">Multi-pass membrane protein</topology>
    </subcellularLocation>
    <subcellularLocation>
        <location evidence="7">Membrane</location>
        <topology evidence="7">Multi-pass membrane protein</topology>
    </subcellularLocation>
</comment>
<dbReference type="Pfam" id="PF00361">
    <property type="entry name" value="Proton_antipo_M"/>
    <property type="match status" value="1"/>
</dbReference>
<dbReference type="RefSeq" id="WP_073993369.1">
    <property type="nucleotide sequence ID" value="NZ_FQYT01000009.1"/>
</dbReference>
<evidence type="ECO:0000256" key="2">
    <source>
        <dbReference type="ARBA" id="ARBA00022475"/>
    </source>
</evidence>
<dbReference type="InterPro" id="IPR052175">
    <property type="entry name" value="ComplexI-like_HydComp"/>
</dbReference>
<sequence>MEILIIFSILIITSIISFISKNLKFVSISTTCGILVCFLASVRFIVLIRQSDSIAYFGNLVYLDSLNVIQIFIITSVALIAAVYSYRYILNEVMDGEISIKRARIYYFLFNAFVFSMLITAVSNNVMGMWIGLEATTIATSFLIGFHRDKLSLEAAWKYIIICSTGLIVGLVGIIMLIYSAEYGATYVDFSWTSLLQAFSSSNGLYNRIGFTLIFVGLGTKVGFAPMHTWLSDGHSEAPSPISAMMSGVLLNLAMYVILRFYIIVKSFPGLGNLKYLFIVFGLVSLIVSSFSMLKQTNYKRLLAFSSIENMGIIAIGIGFGGFWGIFGALLHSVVHAFGKSLLFLGAGNLLSALKTKRIEKVNSLVRLMPKNAVFLIIGMLIIVGSPPFATFFSEFSILNAGIQQGHYISAGIYLLCLILVFAGFLNIFIRMIFKNPEGKEYVKLEKDNENIWPLVLSLAFVVLITITFSNYFVTILEKAVSIIGI</sequence>
<organism evidence="10 11">
    <name type="scientific">Parasporobacterium paucivorans DSM 15970</name>
    <dbReference type="NCBI Taxonomy" id="1122934"/>
    <lineage>
        <taxon>Bacteria</taxon>
        <taxon>Bacillati</taxon>
        <taxon>Bacillota</taxon>
        <taxon>Clostridia</taxon>
        <taxon>Lachnospirales</taxon>
        <taxon>Lachnospiraceae</taxon>
        <taxon>Parasporobacterium</taxon>
    </lineage>
</organism>
<dbReference type="GO" id="GO:0042773">
    <property type="term" value="P:ATP synthesis coupled electron transport"/>
    <property type="evidence" value="ECO:0007669"/>
    <property type="project" value="InterPro"/>
</dbReference>
<dbReference type="STRING" id="1122934.SAMN02745691_01112"/>
<keyword evidence="3 7" id="KW-0812">Transmembrane</keyword>
<evidence type="ECO:0000256" key="8">
    <source>
        <dbReference type="SAM" id="Phobius"/>
    </source>
</evidence>
<gene>
    <name evidence="10" type="ORF">SAMN02745691_01112</name>
</gene>
<feature type="transmembrane region" description="Helical" evidence="8">
    <location>
        <begin position="30"/>
        <end position="48"/>
    </location>
</feature>
<dbReference type="GO" id="GO:0005886">
    <property type="term" value="C:plasma membrane"/>
    <property type="evidence" value="ECO:0007669"/>
    <property type="project" value="UniProtKB-SubCell"/>
</dbReference>
<dbReference type="PRINTS" id="PR01437">
    <property type="entry name" value="NUOXDRDTASE4"/>
</dbReference>
<feature type="transmembrane region" description="Helical" evidence="8">
    <location>
        <begin position="244"/>
        <end position="264"/>
    </location>
</feature>
<keyword evidence="6 8" id="KW-0472">Membrane</keyword>
<evidence type="ECO:0000256" key="5">
    <source>
        <dbReference type="ARBA" id="ARBA00023002"/>
    </source>
</evidence>
<feature type="transmembrane region" description="Helical" evidence="8">
    <location>
        <begin position="60"/>
        <end position="84"/>
    </location>
</feature>
<feature type="transmembrane region" description="Helical" evidence="8">
    <location>
        <begin position="159"/>
        <end position="181"/>
    </location>
</feature>
<dbReference type="EMBL" id="FQYT01000009">
    <property type="protein sequence ID" value="SHI95468.1"/>
    <property type="molecule type" value="Genomic_DNA"/>
</dbReference>
<evidence type="ECO:0000256" key="1">
    <source>
        <dbReference type="ARBA" id="ARBA00004651"/>
    </source>
</evidence>
<dbReference type="PANTHER" id="PTHR42682">
    <property type="entry name" value="HYDROGENASE-4 COMPONENT F"/>
    <property type="match status" value="1"/>
</dbReference>
<dbReference type="GO" id="GO:0008137">
    <property type="term" value="F:NADH dehydrogenase (ubiquinone) activity"/>
    <property type="evidence" value="ECO:0007669"/>
    <property type="project" value="InterPro"/>
</dbReference>
<keyword evidence="5" id="KW-0560">Oxidoreductase</keyword>
<dbReference type="PANTHER" id="PTHR42682:SF5">
    <property type="entry name" value="HYDROGENASE-4 COMPONENT F"/>
    <property type="match status" value="1"/>
</dbReference>
<feature type="transmembrane region" description="Helical" evidence="8">
    <location>
        <begin position="129"/>
        <end position="147"/>
    </location>
</feature>
<feature type="domain" description="NADH:quinone oxidoreductase/Mrp antiporter transmembrane" evidence="9">
    <location>
        <begin position="123"/>
        <end position="413"/>
    </location>
</feature>
<evidence type="ECO:0000256" key="7">
    <source>
        <dbReference type="RuleBase" id="RU000320"/>
    </source>
</evidence>
<keyword evidence="11" id="KW-1185">Reference proteome</keyword>
<evidence type="ECO:0000256" key="4">
    <source>
        <dbReference type="ARBA" id="ARBA00022989"/>
    </source>
</evidence>
<evidence type="ECO:0000256" key="3">
    <source>
        <dbReference type="ARBA" id="ARBA00022692"/>
    </source>
</evidence>
<dbReference type="OrthoDB" id="9807568at2"/>
<evidence type="ECO:0000259" key="9">
    <source>
        <dbReference type="Pfam" id="PF00361"/>
    </source>
</evidence>
<feature type="transmembrane region" description="Helical" evidence="8">
    <location>
        <begin position="6"/>
        <end position="23"/>
    </location>
</feature>
<feature type="transmembrane region" description="Helical" evidence="8">
    <location>
        <begin position="302"/>
        <end position="327"/>
    </location>
</feature>
<dbReference type="InterPro" id="IPR003918">
    <property type="entry name" value="NADH_UbQ_OxRdtase"/>
</dbReference>
<protein>
    <submittedName>
        <fullName evidence="10">Hydrogenase-4 component F</fullName>
    </submittedName>
</protein>
<name>A0A1M6FCK7_9FIRM</name>
<accession>A0A1M6FCK7</accession>
<dbReference type="Proteomes" id="UP000184342">
    <property type="component" value="Unassembled WGS sequence"/>
</dbReference>
<evidence type="ECO:0000256" key="6">
    <source>
        <dbReference type="ARBA" id="ARBA00023136"/>
    </source>
</evidence>
<feature type="transmembrane region" description="Helical" evidence="8">
    <location>
        <begin position="373"/>
        <end position="393"/>
    </location>
</feature>
<feature type="transmembrane region" description="Helical" evidence="8">
    <location>
        <begin position="105"/>
        <end position="123"/>
    </location>
</feature>
<feature type="transmembrane region" description="Helical" evidence="8">
    <location>
        <begin position="413"/>
        <end position="434"/>
    </location>
</feature>